<dbReference type="Proteomes" id="UP000029556">
    <property type="component" value="Unassembled WGS sequence"/>
</dbReference>
<dbReference type="Gene3D" id="3.20.20.80">
    <property type="entry name" value="Glycosidases"/>
    <property type="match status" value="1"/>
</dbReference>
<keyword evidence="4" id="KW-0378">Hydrolase</keyword>
<dbReference type="AlphaFoldDB" id="A0A095ZIA4"/>
<feature type="domain" description="Beta-hexosaminidase bacterial type N-terminal" evidence="9">
    <location>
        <begin position="28"/>
        <end position="155"/>
    </location>
</feature>
<dbReference type="InterPro" id="IPR015883">
    <property type="entry name" value="Glyco_hydro_20_cat"/>
</dbReference>
<feature type="chain" id="PRO_5001914385" description="beta-N-acetylhexosaminidase" evidence="7">
    <location>
        <begin position="23"/>
        <end position="534"/>
    </location>
</feature>
<comment type="caution">
    <text evidence="10">The sequence shown here is derived from an EMBL/GenBank/DDBJ whole genome shotgun (WGS) entry which is preliminary data.</text>
</comment>
<dbReference type="GO" id="GO:0016020">
    <property type="term" value="C:membrane"/>
    <property type="evidence" value="ECO:0007669"/>
    <property type="project" value="TreeGrafter"/>
</dbReference>
<evidence type="ECO:0000313" key="10">
    <source>
        <dbReference type="EMBL" id="KGF34101.1"/>
    </source>
</evidence>
<evidence type="ECO:0000256" key="7">
    <source>
        <dbReference type="SAM" id="SignalP"/>
    </source>
</evidence>
<keyword evidence="7" id="KW-0732">Signal</keyword>
<protein>
    <recommendedName>
        <fullName evidence="3">beta-N-acetylhexosaminidase</fullName>
        <ecNumber evidence="3">3.2.1.52</ecNumber>
    </recommendedName>
</protein>
<feature type="active site" description="Proton donor" evidence="6">
    <location>
        <position position="332"/>
    </location>
</feature>
<evidence type="ECO:0000256" key="2">
    <source>
        <dbReference type="ARBA" id="ARBA00006285"/>
    </source>
</evidence>
<dbReference type="SUPFAM" id="SSF55545">
    <property type="entry name" value="beta-N-acetylhexosaminidase-like domain"/>
    <property type="match status" value="1"/>
</dbReference>
<evidence type="ECO:0000259" key="9">
    <source>
        <dbReference type="Pfam" id="PF02838"/>
    </source>
</evidence>
<keyword evidence="5" id="KW-0326">Glycosidase</keyword>
<dbReference type="PRINTS" id="PR00738">
    <property type="entry name" value="GLHYDRLASE20"/>
</dbReference>
<feature type="domain" description="Glycoside hydrolase family 20 catalytic" evidence="8">
    <location>
        <begin position="158"/>
        <end position="501"/>
    </location>
</feature>
<dbReference type="RefSeq" id="WP_036873761.1">
    <property type="nucleotide sequence ID" value="NZ_JRNN01000073.1"/>
</dbReference>
<dbReference type="GO" id="GO:0030203">
    <property type="term" value="P:glycosaminoglycan metabolic process"/>
    <property type="evidence" value="ECO:0007669"/>
    <property type="project" value="TreeGrafter"/>
</dbReference>
<feature type="signal peptide" evidence="7">
    <location>
        <begin position="1"/>
        <end position="22"/>
    </location>
</feature>
<dbReference type="EC" id="3.2.1.52" evidence="3"/>
<comment type="catalytic activity">
    <reaction evidence="1">
        <text>Hydrolysis of terminal non-reducing N-acetyl-D-hexosamine residues in N-acetyl-beta-D-hexosaminides.</text>
        <dbReference type="EC" id="3.2.1.52"/>
    </reaction>
</comment>
<evidence type="ECO:0000313" key="11">
    <source>
        <dbReference type="Proteomes" id="UP000029556"/>
    </source>
</evidence>
<dbReference type="InterPro" id="IPR025705">
    <property type="entry name" value="Beta_hexosaminidase_sua/sub"/>
</dbReference>
<proteinExistence type="inferred from homology"/>
<dbReference type="Pfam" id="PF02838">
    <property type="entry name" value="Glyco_hydro_20b"/>
    <property type="match status" value="1"/>
</dbReference>
<dbReference type="InterPro" id="IPR015882">
    <property type="entry name" value="HEX_bac_N"/>
</dbReference>
<accession>A0A095ZIA4</accession>
<dbReference type="InterPro" id="IPR017853">
    <property type="entry name" value="GH"/>
</dbReference>
<evidence type="ECO:0000259" key="8">
    <source>
        <dbReference type="Pfam" id="PF00728"/>
    </source>
</evidence>
<dbReference type="CDD" id="cd06563">
    <property type="entry name" value="GH20_chitobiase-like"/>
    <property type="match status" value="1"/>
</dbReference>
<comment type="similarity">
    <text evidence="2">Belongs to the glycosyl hydrolase 20 family.</text>
</comment>
<dbReference type="EMBL" id="JRNN01000073">
    <property type="protein sequence ID" value="KGF34101.1"/>
    <property type="molecule type" value="Genomic_DNA"/>
</dbReference>
<gene>
    <name evidence="10" type="ORF">HMPREF2137_09175</name>
</gene>
<name>A0A095ZIA4_9BACT</name>
<evidence type="ECO:0000256" key="6">
    <source>
        <dbReference type="PIRSR" id="PIRSR625705-1"/>
    </source>
</evidence>
<dbReference type="OrthoDB" id="1090159at2"/>
<dbReference type="SUPFAM" id="SSF51445">
    <property type="entry name" value="(Trans)glycosidases"/>
    <property type="match status" value="1"/>
</dbReference>
<organism evidence="10 11">
    <name type="scientific">Hoylesella buccalis DNF00853</name>
    <dbReference type="NCBI Taxonomy" id="1401074"/>
    <lineage>
        <taxon>Bacteria</taxon>
        <taxon>Pseudomonadati</taxon>
        <taxon>Bacteroidota</taxon>
        <taxon>Bacteroidia</taxon>
        <taxon>Bacteroidales</taxon>
        <taxon>Prevotellaceae</taxon>
        <taxon>Hoylesella</taxon>
    </lineage>
</organism>
<evidence type="ECO:0000256" key="3">
    <source>
        <dbReference type="ARBA" id="ARBA00012663"/>
    </source>
</evidence>
<dbReference type="Pfam" id="PF00728">
    <property type="entry name" value="Glyco_hydro_20"/>
    <property type="match status" value="1"/>
</dbReference>
<dbReference type="InterPro" id="IPR029018">
    <property type="entry name" value="Hex-like_dom2"/>
</dbReference>
<evidence type="ECO:0000256" key="5">
    <source>
        <dbReference type="ARBA" id="ARBA00023295"/>
    </source>
</evidence>
<dbReference type="Gene3D" id="3.30.379.10">
    <property type="entry name" value="Chitobiase/beta-hexosaminidase domain 2-like"/>
    <property type="match status" value="1"/>
</dbReference>
<evidence type="ECO:0000256" key="1">
    <source>
        <dbReference type="ARBA" id="ARBA00001231"/>
    </source>
</evidence>
<sequence>MKAKKIVLALFLSALSFQSATASSVADYKVVPMPKEITVTAKKDFTLTAATPIVYPEGNADLKRNAEFLAQYIREVTGIQVSTTTSKSKNAINLSLSKKIKEDEGYVITVTNKGITVTGKTPNGIFYGIQTLRKSLPTQKTESQITFPGVVIKDAPRFGYRGGMLDCGRHFFTLDFVKKYIDLLALHNMNVFHWHLSEDQGWRIEIKKYPKLTEVGSVRSETVIGHNSAVYDGVPYGGFYTQDQAREIVKYAADRYITVIPEIDMPGHMLAALASYPELGCTGGPYKVATSWGIFNDVLCLGNEKTYQFCQDVLGELIDIFPSKLINIGGDESPRVRWEKCPKCQKVMKDHNLPVNKLQGYFTNRIEKFVNSKGRSIIGWDEILDGDINQSATVMSWRGVAPGIKAAKRGHDVVMSPTTYAYFDYYQTDKRASEPLLIGGNLPIEKTYSFDPLPDTLSVDVRNHIIGVQANLWTEYIAYPNLAEYQLLPRLAAISEIQWSDKKKDFPEFKERLTRFVRFYDLYDYVYAKHLWKK</sequence>
<reference evidence="10 11" key="1">
    <citation type="submission" date="2014-07" db="EMBL/GenBank/DDBJ databases">
        <authorList>
            <person name="McCorrison J."/>
            <person name="Sanka R."/>
            <person name="Torralba M."/>
            <person name="Gillis M."/>
            <person name="Haft D.H."/>
            <person name="Methe B."/>
            <person name="Sutton G."/>
            <person name="Nelson K.E."/>
        </authorList>
    </citation>
    <scope>NUCLEOTIDE SEQUENCE [LARGE SCALE GENOMIC DNA]</scope>
    <source>
        <strain evidence="10 11">DNF00853</strain>
    </source>
</reference>
<dbReference type="GO" id="GO:0005975">
    <property type="term" value="P:carbohydrate metabolic process"/>
    <property type="evidence" value="ECO:0007669"/>
    <property type="project" value="InterPro"/>
</dbReference>
<evidence type="ECO:0000256" key="4">
    <source>
        <dbReference type="ARBA" id="ARBA00022801"/>
    </source>
</evidence>
<dbReference type="PIRSF" id="PIRSF001093">
    <property type="entry name" value="B-hxosamndse_ab_euk"/>
    <property type="match status" value="1"/>
</dbReference>
<dbReference type="PANTHER" id="PTHR22600">
    <property type="entry name" value="BETA-HEXOSAMINIDASE"/>
    <property type="match status" value="1"/>
</dbReference>
<dbReference type="GO" id="GO:0004563">
    <property type="term" value="F:beta-N-acetylhexosaminidase activity"/>
    <property type="evidence" value="ECO:0007669"/>
    <property type="project" value="UniProtKB-EC"/>
</dbReference>
<dbReference type="PANTHER" id="PTHR22600:SF57">
    <property type="entry name" value="BETA-N-ACETYLHEXOSAMINIDASE"/>
    <property type="match status" value="1"/>
</dbReference>